<evidence type="ECO:0000256" key="9">
    <source>
        <dbReference type="ARBA" id="ARBA00023027"/>
    </source>
</evidence>
<dbReference type="SUPFAM" id="SSF52374">
    <property type="entry name" value="Nucleotidylyl transferase"/>
    <property type="match status" value="1"/>
</dbReference>
<keyword evidence="9 11" id="KW-0520">NAD</keyword>
<dbReference type="Gene3D" id="3.40.50.620">
    <property type="entry name" value="HUPs"/>
    <property type="match status" value="1"/>
</dbReference>
<evidence type="ECO:0000256" key="6">
    <source>
        <dbReference type="ARBA" id="ARBA00022695"/>
    </source>
</evidence>
<evidence type="ECO:0000256" key="8">
    <source>
        <dbReference type="ARBA" id="ARBA00022840"/>
    </source>
</evidence>
<evidence type="ECO:0000259" key="12">
    <source>
        <dbReference type="Pfam" id="PF01467"/>
    </source>
</evidence>
<feature type="domain" description="Cytidyltransferase-like" evidence="12">
    <location>
        <begin position="19"/>
        <end position="197"/>
    </location>
</feature>
<dbReference type="RefSeq" id="WP_274053700.1">
    <property type="nucleotide sequence ID" value="NZ_CP059693.1"/>
</dbReference>
<dbReference type="Pfam" id="PF01467">
    <property type="entry name" value="CTP_transf_like"/>
    <property type="match status" value="1"/>
</dbReference>
<evidence type="ECO:0000256" key="2">
    <source>
        <dbReference type="ARBA" id="ARBA00005019"/>
    </source>
</evidence>
<evidence type="ECO:0000256" key="3">
    <source>
        <dbReference type="ARBA" id="ARBA00009014"/>
    </source>
</evidence>
<comment type="catalytic activity">
    <reaction evidence="10 11">
        <text>nicotinate beta-D-ribonucleotide + ATP + H(+) = deamido-NAD(+) + diphosphate</text>
        <dbReference type="Rhea" id="RHEA:22860"/>
        <dbReference type="ChEBI" id="CHEBI:15378"/>
        <dbReference type="ChEBI" id="CHEBI:30616"/>
        <dbReference type="ChEBI" id="CHEBI:33019"/>
        <dbReference type="ChEBI" id="CHEBI:57502"/>
        <dbReference type="ChEBI" id="CHEBI:58437"/>
        <dbReference type="EC" id="2.7.7.18"/>
    </reaction>
</comment>
<proteinExistence type="inferred from homology"/>
<evidence type="ECO:0000256" key="10">
    <source>
        <dbReference type="ARBA" id="ARBA00048721"/>
    </source>
</evidence>
<keyword evidence="6 11" id="KW-0548">Nucleotidyltransferase</keyword>
<comment type="similarity">
    <text evidence="3 11">Belongs to the NadD family.</text>
</comment>
<dbReference type="EC" id="2.7.7.18" evidence="11"/>
<comment type="function">
    <text evidence="1 11">Catalyzes the reversible adenylation of nicotinate mononucleotide (NaMN) to nicotinic acid adenine dinucleotide (NaAD).</text>
</comment>
<evidence type="ECO:0000256" key="7">
    <source>
        <dbReference type="ARBA" id="ARBA00022741"/>
    </source>
</evidence>
<gene>
    <name evidence="11 13" type="primary">nadD</name>
    <name evidence="13" type="ORF">H3N35_07870</name>
</gene>
<dbReference type="PANTHER" id="PTHR39321">
    <property type="entry name" value="NICOTINATE-NUCLEOTIDE ADENYLYLTRANSFERASE-RELATED"/>
    <property type="match status" value="1"/>
</dbReference>
<sequence length="224" mass="25440">MKTSDSRHKGIHKTSDIGILGGTFDPIHLGHLNPAKALLNWLGLDQLVLMPAAIPPHKAGTSASAQQRVQMVKLACEQEKVFHCDERELKRQTTSYTLDTLLEIKKEHPHQRIFFVIGMDSLFSFTKWHKWQQILTLCHLVVNSRPGYELADMPTETQQLLAGHQVSDVSELKKSLAGNIILAPESRWDISSSQIRQQLQSNQDCQHLLPSPVLAYIRQHNLYR</sequence>
<keyword evidence="14" id="KW-1185">Reference proteome</keyword>
<dbReference type="Proteomes" id="UP001215231">
    <property type="component" value="Chromosome"/>
</dbReference>
<keyword evidence="5 11" id="KW-0808">Transferase</keyword>
<dbReference type="GO" id="GO:0004515">
    <property type="term" value="F:nicotinate-nucleotide adenylyltransferase activity"/>
    <property type="evidence" value="ECO:0007669"/>
    <property type="project" value="UniProtKB-EC"/>
</dbReference>
<evidence type="ECO:0000256" key="1">
    <source>
        <dbReference type="ARBA" id="ARBA00002324"/>
    </source>
</evidence>
<evidence type="ECO:0000256" key="5">
    <source>
        <dbReference type="ARBA" id="ARBA00022679"/>
    </source>
</evidence>
<dbReference type="NCBIfam" id="TIGR00125">
    <property type="entry name" value="cyt_tran_rel"/>
    <property type="match status" value="1"/>
</dbReference>
<dbReference type="NCBIfam" id="NF000840">
    <property type="entry name" value="PRK00071.1-3"/>
    <property type="match status" value="1"/>
</dbReference>
<reference evidence="13 14" key="1">
    <citation type="journal article" date="2022" name="Mar. Drugs">
        <title>Bioassay-Guided Fractionation Leads to the Detection of Cholic Acid Generated by the Rare Thalassomonas sp.</title>
        <authorList>
            <person name="Pheiffer F."/>
            <person name="Schneider Y.K."/>
            <person name="Hansen E.H."/>
            <person name="Andersen J.H."/>
            <person name="Isaksson J."/>
            <person name="Busche T."/>
            <person name="R C."/>
            <person name="Kalinowski J."/>
            <person name="Zyl L.V."/>
            <person name="Trindade M."/>
        </authorList>
    </citation>
    <scope>NUCLEOTIDE SEQUENCE [LARGE SCALE GENOMIC DNA]</scope>
    <source>
        <strain evidence="13 14">A5K-61T</strain>
    </source>
</reference>
<organism evidence="13 14">
    <name type="scientific">Thalassomonas haliotis</name>
    <dbReference type="NCBI Taxonomy" id="485448"/>
    <lineage>
        <taxon>Bacteria</taxon>
        <taxon>Pseudomonadati</taxon>
        <taxon>Pseudomonadota</taxon>
        <taxon>Gammaproteobacteria</taxon>
        <taxon>Alteromonadales</taxon>
        <taxon>Colwelliaceae</taxon>
        <taxon>Thalassomonas</taxon>
    </lineage>
</organism>
<dbReference type="InterPro" id="IPR014729">
    <property type="entry name" value="Rossmann-like_a/b/a_fold"/>
</dbReference>
<keyword evidence="4 11" id="KW-0662">Pyridine nucleotide biosynthesis</keyword>
<evidence type="ECO:0000256" key="4">
    <source>
        <dbReference type="ARBA" id="ARBA00022642"/>
    </source>
</evidence>
<dbReference type="EMBL" id="CP059693">
    <property type="protein sequence ID" value="WDE13346.1"/>
    <property type="molecule type" value="Genomic_DNA"/>
</dbReference>
<accession>A0ABY7VJX2</accession>
<name>A0ABY7VJX2_9GAMM</name>
<dbReference type="PANTHER" id="PTHR39321:SF3">
    <property type="entry name" value="PHOSPHOPANTETHEINE ADENYLYLTRANSFERASE"/>
    <property type="match status" value="1"/>
</dbReference>
<dbReference type="HAMAP" id="MF_00244">
    <property type="entry name" value="NaMN_adenylyltr"/>
    <property type="match status" value="1"/>
</dbReference>
<dbReference type="NCBIfam" id="TIGR00482">
    <property type="entry name" value="nicotinate (nicotinamide) nucleotide adenylyltransferase"/>
    <property type="match status" value="1"/>
</dbReference>
<keyword evidence="7 11" id="KW-0547">Nucleotide-binding</keyword>
<comment type="pathway">
    <text evidence="2 11">Cofactor biosynthesis; NAD(+) biosynthesis; deamido-NAD(+) from nicotinate D-ribonucleotide: step 1/1.</text>
</comment>
<evidence type="ECO:0000313" key="14">
    <source>
        <dbReference type="Proteomes" id="UP001215231"/>
    </source>
</evidence>
<evidence type="ECO:0000256" key="11">
    <source>
        <dbReference type="HAMAP-Rule" id="MF_00244"/>
    </source>
</evidence>
<evidence type="ECO:0000313" key="13">
    <source>
        <dbReference type="EMBL" id="WDE13346.1"/>
    </source>
</evidence>
<protein>
    <recommendedName>
        <fullName evidence="11">Probable nicotinate-nucleotide adenylyltransferase</fullName>
        <ecNumber evidence="11">2.7.7.18</ecNumber>
    </recommendedName>
    <alternativeName>
        <fullName evidence="11">Deamido-NAD(+) diphosphorylase</fullName>
    </alternativeName>
    <alternativeName>
        <fullName evidence="11">Deamido-NAD(+) pyrophosphorylase</fullName>
    </alternativeName>
    <alternativeName>
        <fullName evidence="11">Nicotinate mononucleotide adenylyltransferase</fullName>
        <shortName evidence="11">NaMN adenylyltransferase</shortName>
    </alternativeName>
</protein>
<dbReference type="CDD" id="cd02165">
    <property type="entry name" value="NMNAT"/>
    <property type="match status" value="1"/>
</dbReference>
<dbReference type="NCBIfam" id="NF000839">
    <property type="entry name" value="PRK00071.1-1"/>
    <property type="match status" value="1"/>
</dbReference>
<keyword evidence="8 11" id="KW-0067">ATP-binding</keyword>
<dbReference type="InterPro" id="IPR005248">
    <property type="entry name" value="NadD/NMNAT"/>
</dbReference>
<dbReference type="InterPro" id="IPR004821">
    <property type="entry name" value="Cyt_trans-like"/>
</dbReference>